<keyword evidence="3" id="KW-1185">Reference proteome</keyword>
<feature type="signal peptide" evidence="1">
    <location>
        <begin position="1"/>
        <end position="18"/>
    </location>
</feature>
<dbReference type="PANTHER" id="PTHR11102:SF160">
    <property type="entry name" value="ERAD-ASSOCIATED E3 UBIQUITIN-PROTEIN LIGASE COMPONENT HRD3"/>
    <property type="match status" value="1"/>
</dbReference>
<accession>A0ABN6DC71</accession>
<evidence type="ECO:0008006" key="4">
    <source>
        <dbReference type="Google" id="ProtNLM"/>
    </source>
</evidence>
<gene>
    <name evidence="2" type="ORF">MIZ03_3440</name>
</gene>
<name>A0ABN6DC71_9BURK</name>
<reference evidence="2 3" key="1">
    <citation type="journal article" date="2021" name="Microbiol. Spectr.">
        <title>A Single Bacterium Capable of Oxidation and Reduction of Iron at Circumneutral pH.</title>
        <authorList>
            <person name="Kato S."/>
            <person name="Ohkuma M."/>
        </authorList>
    </citation>
    <scope>NUCLEOTIDE SEQUENCE [LARGE SCALE GENOMIC DNA]</scope>
    <source>
        <strain evidence="2 3">MIZ03</strain>
    </source>
</reference>
<dbReference type="Gene3D" id="1.25.40.10">
    <property type="entry name" value="Tetratricopeptide repeat domain"/>
    <property type="match status" value="2"/>
</dbReference>
<dbReference type="EMBL" id="AP024238">
    <property type="protein sequence ID" value="BCO28534.1"/>
    <property type="molecule type" value="Genomic_DNA"/>
</dbReference>
<protein>
    <recommendedName>
        <fullName evidence="4">Sel1 repeat family protein</fullName>
    </recommendedName>
</protein>
<dbReference type="SMART" id="SM00671">
    <property type="entry name" value="SEL1"/>
    <property type="match status" value="10"/>
</dbReference>
<dbReference type="Pfam" id="PF08238">
    <property type="entry name" value="Sel1"/>
    <property type="match status" value="11"/>
</dbReference>
<dbReference type="InterPro" id="IPR011990">
    <property type="entry name" value="TPR-like_helical_dom_sf"/>
</dbReference>
<proteinExistence type="predicted"/>
<keyword evidence="1" id="KW-0732">Signal</keyword>
<evidence type="ECO:0000313" key="2">
    <source>
        <dbReference type="EMBL" id="BCO28534.1"/>
    </source>
</evidence>
<organism evidence="2 3">
    <name type="scientific">Rhodoferax lithotrophicus</name>
    <dbReference type="NCBI Taxonomy" id="2798804"/>
    <lineage>
        <taxon>Bacteria</taxon>
        <taxon>Pseudomonadati</taxon>
        <taxon>Pseudomonadota</taxon>
        <taxon>Betaproteobacteria</taxon>
        <taxon>Burkholderiales</taxon>
        <taxon>Comamonadaceae</taxon>
        <taxon>Rhodoferax</taxon>
    </lineage>
</organism>
<dbReference type="SUPFAM" id="SSF81901">
    <property type="entry name" value="HCP-like"/>
    <property type="match status" value="3"/>
</dbReference>
<dbReference type="InterPro" id="IPR050767">
    <property type="entry name" value="Sel1_AlgK"/>
</dbReference>
<dbReference type="RefSeq" id="WP_223904478.1">
    <property type="nucleotide sequence ID" value="NZ_AP024238.1"/>
</dbReference>
<evidence type="ECO:0000313" key="3">
    <source>
        <dbReference type="Proteomes" id="UP000824366"/>
    </source>
</evidence>
<sequence length="557" mass="61715">MKKLLLAALLSCVAWAHAGPIVSCLDLEKDTGLQPGQLFTQNQIDQISTTLQAKEIDVVLGLFHFCGIGVPKNVEKGLNIWKSAALNGQINAIRVLVGFYAGAFGDAPDQERAVEWLTFGAKAGIAEAQDVLGAAYWGGELVVKNMAEAERWLLKSAAQGYAQAQVELGMLYSRERKYREALPWLNLGAAQGNAEAQFQLGQLYFNGLGLEINHSTAMKWWRAAAEQKHAAAQCSLGVGYDTGSGVVQDHVEAFKWYLLAAEQGYSQALETVAKAYEFGLAVQQDKAMAFQWWKKLADQKKPMAQLRVGWMYVGGVGVARDEQEGIQWFRQASEQDMAEAYVSLAQSYEYGLGTPVDLEVARYFRLKKSEQVFDSRQVDSCAFIGDSLLNETDSMQFRLKGEKFEPEILLRQAEQYLEEKKPKEALCKYQRAADTGLAKGLSALGNAYLAKRGIPFNPVLGIYYLRVAAEQTDMSAKVHLATLYQKGEIVPKSAVAAYALNFVTAWRSDELDSLLESYHPEVEGEMSQDQILHARKLIREMSMPSHFSAALDRATAQ</sequence>
<feature type="chain" id="PRO_5045198076" description="Sel1 repeat family protein" evidence="1">
    <location>
        <begin position="19"/>
        <end position="557"/>
    </location>
</feature>
<dbReference type="PANTHER" id="PTHR11102">
    <property type="entry name" value="SEL-1-LIKE PROTEIN"/>
    <property type="match status" value="1"/>
</dbReference>
<dbReference type="Proteomes" id="UP000824366">
    <property type="component" value="Chromosome"/>
</dbReference>
<evidence type="ECO:0000256" key="1">
    <source>
        <dbReference type="SAM" id="SignalP"/>
    </source>
</evidence>
<dbReference type="InterPro" id="IPR006597">
    <property type="entry name" value="Sel1-like"/>
</dbReference>